<evidence type="ECO:0000313" key="6">
    <source>
        <dbReference type="Proteomes" id="UP000254040"/>
    </source>
</evidence>
<accession>A0A378K206</accession>
<reference evidence="3 5" key="1">
    <citation type="submission" date="2015-11" db="EMBL/GenBank/DDBJ databases">
        <title>Genomic analysis of 38 Legionella species identifies large and diverse effector repertoires.</title>
        <authorList>
            <person name="Burstein D."/>
            <person name="Amaro F."/>
            <person name="Zusman T."/>
            <person name="Lifshitz Z."/>
            <person name="Cohen O."/>
            <person name="Gilbert J.A."/>
            <person name="Pupko T."/>
            <person name="Shuman H.A."/>
            <person name="Segal G."/>
        </authorList>
    </citation>
    <scope>NUCLEOTIDE SEQUENCE [LARGE SCALE GENOMIC DNA]</scope>
    <source>
        <strain evidence="3 5">ATCC 43877</strain>
    </source>
</reference>
<feature type="region of interest" description="Disordered" evidence="1">
    <location>
        <begin position="1"/>
        <end position="41"/>
    </location>
</feature>
<sequence length="651" mass="72815">MRRKLDKFINKFKKSPTKSEPIPDSGQHASSTRNKATNIAQAPRKVDVNAMPELKSFDAGILPKKDMKQFRSDVNKLIDEFNKSTDPVQKKQILAHLQATIKAVDCKYPPSMLAESEGYRTVHAVLFKEIKKQMSLLGINSLLSPQSRNSPLAHVVANMSPEKGEEFLAILAKGKQSNLTQKLLSLYEKSDMSAEAKSFREFLGNHEISYLGGGNSKNFKVVNTNDQSILVLKVDCRLDMPRNAEIHLRENLGNGFAPNHAERQLTYDTPGEGPQSRTLLVTEYYSGSDVYDYRKQAKTAPELAGSACDVFSQMSGVMLQIQKQGCMFPDAKLTNWLVDKDGTLIIADTKSFVFTDKDGTYSSKVPGNEYADGLLFTDAFEPPEFKRNGPYAGKITAESTHAFILGKNLYTFVTGKFDEKNSGHQLDFSSEAFKTGTGVELKALIHDLVKPNPEDRISVAEAHSRLFDITKNEIFNALESLKFGSKDETMSQYIRDKKEQLKAVENNPAEQSRIIKELKSTVSALKADEAANEVRNIVTNYRDKAGLFTVGMNEKADKIESAMSKVPIEARKNFIASPESKEVLQALAAHRYLGKRGNVYFKPGTDEINTEKAATTYKNFKSRFNEQMKELRSGKEEPVQKLEEHLGPKMR</sequence>
<reference evidence="4 6" key="2">
    <citation type="submission" date="2018-06" db="EMBL/GenBank/DDBJ databases">
        <authorList>
            <consortium name="Pathogen Informatics"/>
            <person name="Doyle S."/>
        </authorList>
    </citation>
    <scope>NUCLEOTIDE SEQUENCE [LARGE SCALE GENOMIC DNA]</scope>
    <source>
        <strain evidence="4 6">NCTC12239</strain>
    </source>
</reference>
<organism evidence="4 6">
    <name type="scientific">Legionella moravica</name>
    <dbReference type="NCBI Taxonomy" id="39962"/>
    <lineage>
        <taxon>Bacteria</taxon>
        <taxon>Pseudomonadati</taxon>
        <taxon>Pseudomonadota</taxon>
        <taxon>Gammaproteobacteria</taxon>
        <taxon>Legionellales</taxon>
        <taxon>Legionellaceae</taxon>
        <taxon>Legionella</taxon>
    </lineage>
</organism>
<keyword evidence="4" id="KW-0808">Transferase</keyword>
<proteinExistence type="predicted"/>
<keyword evidence="4" id="KW-0723">Serine/threonine-protein kinase</keyword>
<evidence type="ECO:0000313" key="3">
    <source>
        <dbReference type="EMBL" id="KTD31058.1"/>
    </source>
</evidence>
<feature type="compositionally biased region" description="Basic residues" evidence="1">
    <location>
        <begin position="1"/>
        <end position="16"/>
    </location>
</feature>
<dbReference type="Proteomes" id="UP000254040">
    <property type="component" value="Unassembled WGS sequence"/>
</dbReference>
<dbReference type="InterPro" id="IPR000719">
    <property type="entry name" value="Prot_kinase_dom"/>
</dbReference>
<gene>
    <name evidence="3" type="ORF">Lmor_3165</name>
    <name evidence="4" type="ORF">NCTC12239_02586</name>
</gene>
<feature type="domain" description="Protein kinase" evidence="2">
    <location>
        <begin position="205"/>
        <end position="466"/>
    </location>
</feature>
<dbReference type="AlphaFoldDB" id="A0A378K206"/>
<dbReference type="EMBL" id="LNYN01000042">
    <property type="protein sequence ID" value="KTD31058.1"/>
    <property type="molecule type" value="Genomic_DNA"/>
</dbReference>
<dbReference type="InterPro" id="IPR011009">
    <property type="entry name" value="Kinase-like_dom_sf"/>
</dbReference>
<feature type="region of interest" description="Disordered" evidence="1">
    <location>
        <begin position="629"/>
        <end position="651"/>
    </location>
</feature>
<evidence type="ECO:0000259" key="2">
    <source>
        <dbReference type="PROSITE" id="PS50011"/>
    </source>
</evidence>
<dbReference type="SUPFAM" id="SSF56112">
    <property type="entry name" value="Protein kinase-like (PK-like)"/>
    <property type="match status" value="1"/>
</dbReference>
<evidence type="ECO:0000313" key="4">
    <source>
        <dbReference type="EMBL" id="STX63638.1"/>
    </source>
</evidence>
<dbReference type="GO" id="GO:0005524">
    <property type="term" value="F:ATP binding"/>
    <property type="evidence" value="ECO:0007669"/>
    <property type="project" value="InterPro"/>
</dbReference>
<keyword evidence="5" id="KW-1185">Reference proteome</keyword>
<evidence type="ECO:0000313" key="5">
    <source>
        <dbReference type="Proteomes" id="UP000054985"/>
    </source>
</evidence>
<dbReference type="Gene3D" id="1.10.510.10">
    <property type="entry name" value="Transferase(Phosphotransferase) domain 1"/>
    <property type="match status" value="1"/>
</dbReference>
<dbReference type="GO" id="GO:0004674">
    <property type="term" value="F:protein serine/threonine kinase activity"/>
    <property type="evidence" value="ECO:0007669"/>
    <property type="project" value="UniProtKB-KW"/>
</dbReference>
<dbReference type="OrthoDB" id="5650925at2"/>
<keyword evidence="4" id="KW-0418">Kinase</keyword>
<protein>
    <submittedName>
        <fullName evidence="4">Serine/threonine protein kinase</fullName>
    </submittedName>
</protein>
<evidence type="ECO:0000256" key="1">
    <source>
        <dbReference type="SAM" id="MobiDB-lite"/>
    </source>
</evidence>
<dbReference type="EMBL" id="UGOG01000001">
    <property type="protein sequence ID" value="STX63638.1"/>
    <property type="molecule type" value="Genomic_DNA"/>
</dbReference>
<dbReference type="RefSeq" id="WP_028384877.1">
    <property type="nucleotide sequence ID" value="NZ_CAAAJG010000020.1"/>
</dbReference>
<dbReference type="Proteomes" id="UP000054985">
    <property type="component" value="Unassembled WGS sequence"/>
</dbReference>
<dbReference type="PROSITE" id="PS50011">
    <property type="entry name" value="PROTEIN_KINASE_DOM"/>
    <property type="match status" value="1"/>
</dbReference>
<feature type="compositionally biased region" description="Polar residues" evidence="1">
    <location>
        <begin position="27"/>
        <end position="40"/>
    </location>
</feature>
<dbReference type="STRING" id="39962.Lmor_3165"/>
<name>A0A378K206_9GAMM</name>